<dbReference type="Proteomes" id="UP000663855">
    <property type="component" value="Unassembled WGS sequence"/>
</dbReference>
<dbReference type="Proteomes" id="UP000663824">
    <property type="component" value="Unassembled WGS sequence"/>
</dbReference>
<name>A0A816E361_9BILA</name>
<sequence length="564" mass="62083">MLRSIYMFLGVLSYHAHYVYPLRSSTSRFRFNEEARAALCPFVGTEGMICFNGTSINPSGRNMDPDHMKLPRGVGISIDRSTGRLMALVANLTYPPEGIRTWTDGHTGTMFDIFNEATHGPASRVVAAYNAARVHIFHNASQLSAAWRQTFADGRVRGGELARPPDMLAYVSSYFNHSNALALSQRVIGLYTLTLNISTFQLNSFARNALSQLTSTFDPDLYEDFIEAWGTHIITKSLIGGMIEERAKVTKCFLGTDDRIVAGCIPFSGRGPTNSSCAYYADQTQILSTRRLGGNAEIENDDDWRRTIAAAPALLQILEMIPWNDFVTDETVKQNLRTIIRYRQRNTDFVQTEAVRHVDTRLATCIPGDGTILGIGKNNQLYTRVSMNHPWIHVPDSGSMIGVSNLKDGTILGVGTNNQLYTRATISSSWVNVPDSGNIVSVTILKDGTILGVSTDTRLYTRATLRSPWILIHHSGAVLSVTVLKDGTILGAHTNQHLYTRATVTSHWVHIANGYPVIGVTVLNDGTILGVGPDNHLYTRAVLQNPWMLAHHGASVIAVASYTN</sequence>
<evidence type="ECO:0000259" key="1">
    <source>
        <dbReference type="Pfam" id="PF01823"/>
    </source>
</evidence>
<feature type="domain" description="MACPF" evidence="1">
    <location>
        <begin position="176"/>
        <end position="254"/>
    </location>
</feature>
<dbReference type="InterPro" id="IPR020864">
    <property type="entry name" value="MACPF"/>
</dbReference>
<protein>
    <recommendedName>
        <fullName evidence="1">MACPF domain-containing protein</fullName>
    </recommendedName>
</protein>
<organism evidence="3 5">
    <name type="scientific">Rotaria magnacalcarata</name>
    <dbReference type="NCBI Taxonomy" id="392030"/>
    <lineage>
        <taxon>Eukaryota</taxon>
        <taxon>Metazoa</taxon>
        <taxon>Spiralia</taxon>
        <taxon>Gnathifera</taxon>
        <taxon>Rotifera</taxon>
        <taxon>Eurotatoria</taxon>
        <taxon>Bdelloidea</taxon>
        <taxon>Philodinida</taxon>
        <taxon>Philodinidae</taxon>
        <taxon>Rotaria</taxon>
    </lineage>
</organism>
<dbReference type="EMBL" id="CAJNOW010015808">
    <property type="protein sequence ID" value="CAF1645229.1"/>
    <property type="molecule type" value="Genomic_DNA"/>
</dbReference>
<evidence type="ECO:0000313" key="5">
    <source>
        <dbReference type="Proteomes" id="UP000663834"/>
    </source>
</evidence>
<dbReference type="Proteomes" id="UP000663834">
    <property type="component" value="Unassembled WGS sequence"/>
</dbReference>
<reference evidence="3" key="1">
    <citation type="submission" date="2021-02" db="EMBL/GenBank/DDBJ databases">
        <authorList>
            <person name="Nowell W R."/>
        </authorList>
    </citation>
    <scope>NUCLEOTIDE SEQUENCE</scope>
</reference>
<dbReference type="EMBL" id="CAJNOV010000109">
    <property type="protein sequence ID" value="CAF0987547.1"/>
    <property type="molecule type" value="Genomic_DNA"/>
</dbReference>
<evidence type="ECO:0000313" key="3">
    <source>
        <dbReference type="EMBL" id="CAF1645229.1"/>
    </source>
</evidence>
<dbReference type="EMBL" id="CAJNRE010000027">
    <property type="protein sequence ID" value="CAF1905627.1"/>
    <property type="molecule type" value="Genomic_DNA"/>
</dbReference>
<dbReference type="OrthoDB" id="10058901at2759"/>
<dbReference type="Pfam" id="PF19193">
    <property type="entry name" value="Tectonin"/>
    <property type="match status" value="1"/>
</dbReference>
<comment type="caution">
    <text evidence="3">The sequence shown here is derived from an EMBL/GenBank/DDBJ whole genome shotgun (WGS) entry which is preliminary data.</text>
</comment>
<dbReference type="Pfam" id="PF01823">
    <property type="entry name" value="MACPF"/>
    <property type="match status" value="1"/>
</dbReference>
<dbReference type="InterPro" id="IPR006624">
    <property type="entry name" value="Beta-propeller_rpt_TECPR"/>
</dbReference>
<accession>A0A816E361</accession>
<dbReference type="AlphaFoldDB" id="A0A816E361"/>
<dbReference type="SUPFAM" id="SSF69322">
    <property type="entry name" value="Tricorn protease domain 2"/>
    <property type="match status" value="1"/>
</dbReference>
<evidence type="ECO:0000313" key="4">
    <source>
        <dbReference type="EMBL" id="CAF1905627.1"/>
    </source>
</evidence>
<gene>
    <name evidence="2" type="ORF">CJN711_LOCUS1680</name>
    <name evidence="3" type="ORF">KQP761_LOCUS28852</name>
    <name evidence="4" type="ORF">MBJ925_LOCUS411</name>
</gene>
<proteinExistence type="predicted"/>
<evidence type="ECO:0000313" key="2">
    <source>
        <dbReference type="EMBL" id="CAF0987547.1"/>
    </source>
</evidence>